<dbReference type="AlphaFoldDB" id="A0A3E1RBY9"/>
<dbReference type="OrthoDB" id="7058820at2"/>
<accession>A0A3E1RBY9</accession>
<proteinExistence type="predicted"/>
<gene>
    <name evidence="1" type="ORF">DIC66_10260</name>
</gene>
<protein>
    <submittedName>
        <fullName evidence="1">Uncharacterized protein</fullName>
    </submittedName>
</protein>
<sequence length="244" mass="27250">MDNPLQGITLKKVHARRLREIYRSAGWPCLDIVEIELLATGLLARVTDPSGHERVCVTDSGIQYLAGAAQSNRKALGAHNGLVQRIAQSMQREGRLVWSNLSLRAKVSVTDDEVGHWKYCMPDVFSIRNSSVQAYLEPVVHEIKVSRADLLRDLKRPEKRAAYLQLGGQCWYVLGRDGKDRPIAEADEVPGECGVMQVVGEGVEVIRMAPKRQFNQLPFWVWMALAKATPVGTDPEDGRQSLHD</sequence>
<reference evidence="1 2" key="1">
    <citation type="submission" date="2018-05" db="EMBL/GenBank/DDBJ databases">
        <title>Rhodoferax soyangensis sp.nov., isolated from an oligotrophic freshwater lake.</title>
        <authorList>
            <person name="Park M."/>
        </authorList>
    </citation>
    <scope>NUCLEOTIDE SEQUENCE [LARGE SCALE GENOMIC DNA]</scope>
    <source>
        <strain evidence="1 2">IMCC26218</strain>
    </source>
</reference>
<dbReference type="Proteomes" id="UP000260665">
    <property type="component" value="Unassembled WGS sequence"/>
</dbReference>
<keyword evidence="2" id="KW-1185">Reference proteome</keyword>
<organism evidence="1 2">
    <name type="scientific">Rhodoferax lacus</name>
    <dbReference type="NCBI Taxonomy" id="2184758"/>
    <lineage>
        <taxon>Bacteria</taxon>
        <taxon>Pseudomonadati</taxon>
        <taxon>Pseudomonadota</taxon>
        <taxon>Betaproteobacteria</taxon>
        <taxon>Burkholderiales</taxon>
        <taxon>Comamonadaceae</taxon>
        <taxon>Rhodoferax</taxon>
    </lineage>
</organism>
<evidence type="ECO:0000313" key="1">
    <source>
        <dbReference type="EMBL" id="RFO96878.1"/>
    </source>
</evidence>
<comment type="caution">
    <text evidence="1">The sequence shown here is derived from an EMBL/GenBank/DDBJ whole genome shotgun (WGS) entry which is preliminary data.</text>
</comment>
<name>A0A3E1RBY9_9BURK</name>
<dbReference type="EMBL" id="QFZK01000005">
    <property type="protein sequence ID" value="RFO96878.1"/>
    <property type="molecule type" value="Genomic_DNA"/>
</dbReference>
<evidence type="ECO:0000313" key="2">
    <source>
        <dbReference type="Proteomes" id="UP000260665"/>
    </source>
</evidence>
<dbReference type="RefSeq" id="WP_117176784.1">
    <property type="nucleotide sequence ID" value="NZ_QFZK01000005.1"/>
</dbReference>